<dbReference type="InParanoid" id="M1DUG7"/>
<dbReference type="Proteomes" id="UP000011115">
    <property type="component" value="Unassembled WGS sequence"/>
</dbReference>
<evidence type="ECO:0000256" key="1">
    <source>
        <dbReference type="SAM" id="MobiDB-lite"/>
    </source>
</evidence>
<reference evidence="2" key="2">
    <citation type="submission" date="2015-06" db="UniProtKB">
        <authorList>
            <consortium name="EnsemblPlants"/>
        </authorList>
    </citation>
    <scope>IDENTIFICATION</scope>
    <source>
        <strain evidence="2">DM1-3 516 R44</strain>
    </source>
</reference>
<reference evidence="3" key="1">
    <citation type="journal article" date="2011" name="Nature">
        <title>Genome sequence and analysis of the tuber crop potato.</title>
        <authorList>
            <consortium name="The Potato Genome Sequencing Consortium"/>
        </authorList>
    </citation>
    <scope>NUCLEOTIDE SEQUENCE [LARGE SCALE GENOMIC DNA]</scope>
    <source>
        <strain evidence="3">cv. DM1-3 516 R44</strain>
    </source>
</reference>
<evidence type="ECO:0000313" key="2">
    <source>
        <dbReference type="EnsemblPlants" id="PGSC0003DMT400094603"/>
    </source>
</evidence>
<dbReference type="Gramene" id="PGSC0003DMT400094603">
    <property type="protein sequence ID" value="PGSC0003DMT400094603"/>
    <property type="gene ID" value="PGSC0003DMG400044174"/>
</dbReference>
<feature type="compositionally biased region" description="Basic and acidic residues" evidence="1">
    <location>
        <begin position="51"/>
        <end position="64"/>
    </location>
</feature>
<sequence length="168" mass="18612">MPEMGCSNLEHGRARLASTCPMHARLCAWTGVLPVHPTKATVVARLASARSVDKKSDHKSDNDSHYSPNDNMGDLNDMLINVIQMMGAIWIPPTTRRIVFHITGTIIQLFQMKGIFGGLAHEDPLEYLRNFKKVNKGVADQLVQGGLMRQSYDVVVLLLDGMTKVKQA</sequence>
<dbReference type="HOGENOM" id="CLU_1589319_0_0_1"/>
<dbReference type="PaxDb" id="4113-PGSC0003DMT400094603"/>
<dbReference type="EnsemblPlants" id="PGSC0003DMT400094603">
    <property type="protein sequence ID" value="PGSC0003DMT400094603"/>
    <property type="gene ID" value="PGSC0003DMG400044174"/>
</dbReference>
<keyword evidence="3" id="KW-1185">Reference proteome</keyword>
<feature type="region of interest" description="Disordered" evidence="1">
    <location>
        <begin position="51"/>
        <end position="70"/>
    </location>
</feature>
<dbReference type="AlphaFoldDB" id="M1DUG7"/>
<evidence type="ECO:0000313" key="3">
    <source>
        <dbReference type="Proteomes" id="UP000011115"/>
    </source>
</evidence>
<proteinExistence type="predicted"/>
<accession>M1DUG7</accession>
<protein>
    <submittedName>
        <fullName evidence="2">Uncharacterized protein</fullName>
    </submittedName>
</protein>
<name>M1DUG7_SOLTU</name>
<organism evidence="2 3">
    <name type="scientific">Solanum tuberosum</name>
    <name type="common">Potato</name>
    <dbReference type="NCBI Taxonomy" id="4113"/>
    <lineage>
        <taxon>Eukaryota</taxon>
        <taxon>Viridiplantae</taxon>
        <taxon>Streptophyta</taxon>
        <taxon>Embryophyta</taxon>
        <taxon>Tracheophyta</taxon>
        <taxon>Spermatophyta</taxon>
        <taxon>Magnoliopsida</taxon>
        <taxon>eudicotyledons</taxon>
        <taxon>Gunneridae</taxon>
        <taxon>Pentapetalae</taxon>
        <taxon>asterids</taxon>
        <taxon>lamiids</taxon>
        <taxon>Solanales</taxon>
        <taxon>Solanaceae</taxon>
        <taxon>Solanoideae</taxon>
        <taxon>Solaneae</taxon>
        <taxon>Solanum</taxon>
    </lineage>
</organism>